<protein>
    <submittedName>
        <fullName evidence="1">Uncharacterized protein</fullName>
    </submittedName>
</protein>
<dbReference type="EMBL" id="CM042009">
    <property type="protein sequence ID" value="KAI3791786.1"/>
    <property type="molecule type" value="Genomic_DNA"/>
</dbReference>
<reference evidence="1 2" key="2">
    <citation type="journal article" date="2022" name="Mol. Ecol. Resour.">
        <title>The genomes of chicory, endive, great burdock and yacon provide insights into Asteraceae paleo-polyploidization history and plant inulin production.</title>
        <authorList>
            <person name="Fan W."/>
            <person name="Wang S."/>
            <person name="Wang H."/>
            <person name="Wang A."/>
            <person name="Jiang F."/>
            <person name="Liu H."/>
            <person name="Zhao H."/>
            <person name="Xu D."/>
            <person name="Zhang Y."/>
        </authorList>
    </citation>
    <scope>NUCLEOTIDE SEQUENCE [LARGE SCALE GENOMIC DNA]</scope>
    <source>
        <strain evidence="2">cv. Punajuju</strain>
        <tissue evidence="1">Leaves</tissue>
    </source>
</reference>
<reference evidence="2" key="1">
    <citation type="journal article" date="2022" name="Mol. Ecol. Resour.">
        <title>The genomes of chicory, endive, great burdock and yacon provide insights into Asteraceae palaeo-polyploidization history and plant inulin production.</title>
        <authorList>
            <person name="Fan W."/>
            <person name="Wang S."/>
            <person name="Wang H."/>
            <person name="Wang A."/>
            <person name="Jiang F."/>
            <person name="Liu H."/>
            <person name="Zhao H."/>
            <person name="Xu D."/>
            <person name="Zhang Y."/>
        </authorList>
    </citation>
    <scope>NUCLEOTIDE SEQUENCE [LARGE SCALE GENOMIC DNA]</scope>
    <source>
        <strain evidence="2">cv. Punajuju</strain>
    </source>
</reference>
<evidence type="ECO:0000313" key="2">
    <source>
        <dbReference type="Proteomes" id="UP001055811"/>
    </source>
</evidence>
<name>A0ACB9H963_CICIN</name>
<organism evidence="1 2">
    <name type="scientific">Cichorium intybus</name>
    <name type="common">Chicory</name>
    <dbReference type="NCBI Taxonomy" id="13427"/>
    <lineage>
        <taxon>Eukaryota</taxon>
        <taxon>Viridiplantae</taxon>
        <taxon>Streptophyta</taxon>
        <taxon>Embryophyta</taxon>
        <taxon>Tracheophyta</taxon>
        <taxon>Spermatophyta</taxon>
        <taxon>Magnoliopsida</taxon>
        <taxon>eudicotyledons</taxon>
        <taxon>Gunneridae</taxon>
        <taxon>Pentapetalae</taxon>
        <taxon>asterids</taxon>
        <taxon>campanulids</taxon>
        <taxon>Asterales</taxon>
        <taxon>Asteraceae</taxon>
        <taxon>Cichorioideae</taxon>
        <taxon>Cichorieae</taxon>
        <taxon>Cichoriinae</taxon>
        <taxon>Cichorium</taxon>
    </lineage>
</organism>
<accession>A0ACB9H963</accession>
<evidence type="ECO:0000313" key="1">
    <source>
        <dbReference type="EMBL" id="KAI3791786.1"/>
    </source>
</evidence>
<comment type="caution">
    <text evidence="1">The sequence shown here is derived from an EMBL/GenBank/DDBJ whole genome shotgun (WGS) entry which is preliminary data.</text>
</comment>
<dbReference type="Proteomes" id="UP001055811">
    <property type="component" value="Linkage Group LG01"/>
</dbReference>
<gene>
    <name evidence="1" type="ORF">L2E82_05649</name>
</gene>
<sequence length="175" mass="19695">MTKNFPELGMRKEDCVEGSWIDAVLYWANFDNTTAPEILLDRQSDSNFRKRKSDYVQTPISVSGIRSIFSKLVELGRLGFVFNPYGGKMNEIAADATPMPHRAGNLFKIQDLDIGVMTGNNCSEGKVYGEMYFMGNFDRLVKIKTAVDPDNFFINEQSIPTLPGKSSGKSRKMMK</sequence>
<proteinExistence type="predicted"/>
<keyword evidence="2" id="KW-1185">Reference proteome</keyword>